<keyword evidence="6" id="KW-0862">Zinc</keyword>
<gene>
    <name evidence="11" type="ORF">KFL_005570070</name>
</gene>
<feature type="region of interest" description="Disordered" evidence="9">
    <location>
        <begin position="597"/>
        <end position="618"/>
    </location>
</feature>
<accession>A0A1Y1IMC6</accession>
<feature type="compositionally biased region" description="Acidic residues" evidence="9">
    <location>
        <begin position="520"/>
        <end position="539"/>
    </location>
</feature>
<comment type="similarity">
    <text evidence="2">Belongs to the ZC3H14 family.</text>
</comment>
<dbReference type="Pfam" id="PF00076">
    <property type="entry name" value="RRM_1"/>
    <property type="match status" value="1"/>
</dbReference>
<feature type="compositionally biased region" description="Basic and acidic residues" evidence="9">
    <location>
        <begin position="274"/>
        <end position="300"/>
    </location>
</feature>
<feature type="compositionally biased region" description="Acidic residues" evidence="9">
    <location>
        <begin position="545"/>
        <end position="568"/>
    </location>
</feature>
<evidence type="ECO:0000256" key="6">
    <source>
        <dbReference type="ARBA" id="ARBA00022833"/>
    </source>
</evidence>
<evidence type="ECO:0000256" key="1">
    <source>
        <dbReference type="ARBA" id="ARBA00004123"/>
    </source>
</evidence>
<evidence type="ECO:0000256" key="4">
    <source>
        <dbReference type="ARBA" id="ARBA00022737"/>
    </source>
</evidence>
<feature type="compositionally biased region" description="Low complexity" evidence="9">
    <location>
        <begin position="486"/>
        <end position="498"/>
    </location>
</feature>
<dbReference type="GO" id="GO:0008143">
    <property type="term" value="F:poly(A) binding"/>
    <property type="evidence" value="ECO:0000318"/>
    <property type="project" value="GO_Central"/>
</dbReference>
<dbReference type="OMA" id="NGRHKEE"/>
<feature type="compositionally biased region" description="Low complexity" evidence="9">
    <location>
        <begin position="364"/>
        <end position="376"/>
    </location>
</feature>
<feature type="compositionally biased region" description="Polar residues" evidence="9">
    <location>
        <begin position="764"/>
        <end position="788"/>
    </location>
</feature>
<dbReference type="InterPro" id="IPR012677">
    <property type="entry name" value="Nucleotide-bd_a/b_plait_sf"/>
</dbReference>
<evidence type="ECO:0000256" key="5">
    <source>
        <dbReference type="ARBA" id="ARBA00022771"/>
    </source>
</evidence>
<dbReference type="Gene3D" id="3.30.70.330">
    <property type="match status" value="1"/>
</dbReference>
<dbReference type="GO" id="GO:0008270">
    <property type="term" value="F:zinc ion binding"/>
    <property type="evidence" value="ECO:0007669"/>
    <property type="project" value="UniProtKB-KW"/>
</dbReference>
<comment type="subcellular location">
    <subcellularLocation>
        <location evidence="1">Nucleus</location>
    </subcellularLocation>
</comment>
<evidence type="ECO:0000256" key="9">
    <source>
        <dbReference type="SAM" id="MobiDB-lite"/>
    </source>
</evidence>
<dbReference type="PROSITE" id="PS50102">
    <property type="entry name" value="RRM"/>
    <property type="match status" value="1"/>
</dbReference>
<dbReference type="InterPro" id="IPR035979">
    <property type="entry name" value="RBD_domain_sf"/>
</dbReference>
<evidence type="ECO:0000313" key="12">
    <source>
        <dbReference type="Proteomes" id="UP000054558"/>
    </source>
</evidence>
<protein>
    <submittedName>
        <fullName evidence="11">RNA binding protein</fullName>
    </submittedName>
</protein>
<feature type="compositionally biased region" description="Pro residues" evidence="9">
    <location>
        <begin position="749"/>
        <end position="763"/>
    </location>
</feature>
<dbReference type="InterPro" id="IPR000504">
    <property type="entry name" value="RRM_dom"/>
</dbReference>
<feature type="compositionally biased region" description="Basic and acidic residues" evidence="9">
    <location>
        <begin position="500"/>
        <end position="518"/>
    </location>
</feature>
<keyword evidence="12" id="KW-1185">Reference proteome</keyword>
<dbReference type="GO" id="GO:0005737">
    <property type="term" value="C:cytoplasm"/>
    <property type="evidence" value="ECO:0000318"/>
    <property type="project" value="GO_Central"/>
</dbReference>
<feature type="domain" description="RRM" evidence="10">
    <location>
        <begin position="625"/>
        <end position="702"/>
    </location>
</feature>
<feature type="region of interest" description="Disordered" evidence="9">
    <location>
        <begin position="93"/>
        <end position="346"/>
    </location>
</feature>
<dbReference type="GO" id="GO:0005634">
    <property type="term" value="C:nucleus"/>
    <property type="evidence" value="ECO:0000318"/>
    <property type="project" value="GO_Central"/>
</dbReference>
<evidence type="ECO:0000259" key="10">
    <source>
        <dbReference type="PROSITE" id="PS50102"/>
    </source>
</evidence>
<name>A0A1Y1IMC6_KLENI</name>
<evidence type="ECO:0000256" key="7">
    <source>
        <dbReference type="ARBA" id="ARBA00023242"/>
    </source>
</evidence>
<keyword evidence="5" id="KW-0863">Zinc-finger</keyword>
<evidence type="ECO:0000256" key="3">
    <source>
        <dbReference type="ARBA" id="ARBA00022723"/>
    </source>
</evidence>
<feature type="compositionally biased region" description="Basic and acidic residues" evidence="9">
    <location>
        <begin position="187"/>
        <end position="218"/>
    </location>
</feature>
<feature type="region of interest" description="Disordered" evidence="9">
    <location>
        <begin position="364"/>
        <end position="570"/>
    </location>
</feature>
<keyword evidence="3" id="KW-0479">Metal-binding</keyword>
<dbReference type="Proteomes" id="UP000054558">
    <property type="component" value="Unassembled WGS sequence"/>
</dbReference>
<feature type="compositionally biased region" description="Pro residues" evidence="9">
    <location>
        <begin position="262"/>
        <end position="272"/>
    </location>
</feature>
<evidence type="ECO:0000256" key="8">
    <source>
        <dbReference type="PROSITE-ProRule" id="PRU00176"/>
    </source>
</evidence>
<sequence>MGDKNGVHAVFNLNPKGAGTLKLQSVVQEKLLSFLEADYTDKVLAEYIVVLVAHGKTQSQAAGELEAFLGPERSNSFTEWLWDHVSANLSIYSNASEPDPDAGTEVSPRQSEASSESEASEGPESGDEEQLGTSFERAARSNRGEDERYHETSQDQRARVDDRDDQRGALRHRKEHDGRSGHHRHEREKEERDSGERRRGEERRRSSPPERVEREERRSHQRRKSREDWHRERKGRGFGEDDRHERDSRHGEREHYGRDHPLPPPPPPPPRGEPFLEERRGDWGGGRRDEQRSMAEEGARVQRQNSTRMEGGMLGQKRPWQVAQANMDAHSSDPPPPPRSRPRLAGIPDYARIMGIALKAVAEAADEAAQAAKGGPAAPPAPAPATRVAGGDVWQRLSAEATWKSGRAEHPREEEPLVAQQELEQPGRDAERRRMNAKLRERLTKAADVTKKMVREGPAGPSVTVTFRARERASRGPRLHRRQFDAQEQPPQEAAWQEESVDRNGDRRVERESRRWGEAEATEVEPEAEEVAPEEEQPEEVQWQEVEEGEEQEEAAFEEGMEAAEEEPGTSVDVDVAEMKRRMRAVQLEMIKLRAKQREGERTQAALPGPLPVVKPPTPQELDARTVVVSNVHFAATKEVLAAHFSQAGAVTDVRILLDPGTGRPRGCAFITFDSEDAKEQALGLDGTSILSRQLKVAPKSSALAILKSLPTFVPRPVPAPLVARGPRQPLRRGAVRGASTKWVRPGAMMPPPAKSPRSPPIPQNLTWRRSASTGTPPAVVNQSQPANSVADHADADNGGAREA</sequence>
<dbReference type="AlphaFoldDB" id="A0A1Y1IMC6"/>
<organism evidence="11 12">
    <name type="scientific">Klebsormidium nitens</name>
    <name type="common">Green alga</name>
    <name type="synonym">Ulothrix nitens</name>
    <dbReference type="NCBI Taxonomy" id="105231"/>
    <lineage>
        <taxon>Eukaryota</taxon>
        <taxon>Viridiplantae</taxon>
        <taxon>Streptophyta</taxon>
        <taxon>Klebsormidiophyceae</taxon>
        <taxon>Klebsormidiales</taxon>
        <taxon>Klebsormidiaceae</taxon>
        <taxon>Klebsormidium</taxon>
    </lineage>
</organism>
<feature type="compositionally biased region" description="Basic and acidic residues" evidence="9">
    <location>
        <begin position="792"/>
        <end position="804"/>
    </location>
</feature>
<feature type="compositionally biased region" description="Basic and acidic residues" evidence="9">
    <location>
        <begin position="406"/>
        <end position="415"/>
    </location>
</feature>
<feature type="compositionally biased region" description="Low complexity" evidence="9">
    <location>
        <begin position="107"/>
        <end position="117"/>
    </location>
</feature>
<feature type="compositionally biased region" description="Pro residues" evidence="9">
    <location>
        <begin position="609"/>
        <end position="618"/>
    </location>
</feature>
<feature type="compositionally biased region" description="Basic and acidic residues" evidence="9">
    <location>
        <begin position="225"/>
        <end position="261"/>
    </location>
</feature>
<keyword evidence="7" id="KW-0539">Nucleus</keyword>
<feature type="compositionally biased region" description="Basic and acidic residues" evidence="9">
    <location>
        <begin position="137"/>
        <end position="168"/>
    </location>
</feature>
<feature type="compositionally biased region" description="Basic and acidic residues" evidence="9">
    <location>
        <begin position="425"/>
        <end position="455"/>
    </location>
</feature>
<dbReference type="SUPFAM" id="SSF54928">
    <property type="entry name" value="RNA-binding domain, RBD"/>
    <property type="match status" value="1"/>
</dbReference>
<dbReference type="PANTHER" id="PTHR14738:SF29">
    <property type="entry name" value="ZINC FINGER CCCH DOMAIN-CONTAINING PROTEIN 14"/>
    <property type="match status" value="1"/>
</dbReference>
<feature type="compositionally biased region" description="Acidic residues" evidence="9">
    <location>
        <begin position="118"/>
        <end position="130"/>
    </location>
</feature>
<dbReference type="InterPro" id="IPR040366">
    <property type="entry name" value="Nab2/ZC3H14"/>
</dbReference>
<dbReference type="GO" id="GO:0043488">
    <property type="term" value="P:regulation of mRNA stability"/>
    <property type="evidence" value="ECO:0000318"/>
    <property type="project" value="GO_Central"/>
</dbReference>
<dbReference type="OrthoDB" id="2021155at2759"/>
<keyword evidence="4" id="KW-0677">Repeat</keyword>
<feature type="region of interest" description="Disordered" evidence="9">
    <location>
        <begin position="724"/>
        <end position="804"/>
    </location>
</feature>
<reference evidence="11 12" key="1">
    <citation type="journal article" date="2014" name="Nat. Commun.">
        <title>Klebsormidium flaccidum genome reveals primary factors for plant terrestrial adaptation.</title>
        <authorList>
            <person name="Hori K."/>
            <person name="Maruyama F."/>
            <person name="Fujisawa T."/>
            <person name="Togashi T."/>
            <person name="Yamamoto N."/>
            <person name="Seo M."/>
            <person name="Sato S."/>
            <person name="Yamada T."/>
            <person name="Mori H."/>
            <person name="Tajima N."/>
            <person name="Moriyama T."/>
            <person name="Ikeuchi M."/>
            <person name="Watanabe M."/>
            <person name="Wada H."/>
            <person name="Kobayashi K."/>
            <person name="Saito M."/>
            <person name="Masuda T."/>
            <person name="Sasaki-Sekimoto Y."/>
            <person name="Mashiguchi K."/>
            <person name="Awai K."/>
            <person name="Shimojima M."/>
            <person name="Masuda S."/>
            <person name="Iwai M."/>
            <person name="Nobusawa T."/>
            <person name="Narise T."/>
            <person name="Kondo S."/>
            <person name="Saito H."/>
            <person name="Sato R."/>
            <person name="Murakawa M."/>
            <person name="Ihara Y."/>
            <person name="Oshima-Yamada Y."/>
            <person name="Ohtaka K."/>
            <person name="Satoh M."/>
            <person name="Sonobe K."/>
            <person name="Ishii M."/>
            <person name="Ohtani R."/>
            <person name="Kanamori-Sato M."/>
            <person name="Honoki R."/>
            <person name="Miyazaki D."/>
            <person name="Mochizuki H."/>
            <person name="Umetsu J."/>
            <person name="Higashi K."/>
            <person name="Shibata D."/>
            <person name="Kamiya Y."/>
            <person name="Sato N."/>
            <person name="Nakamura Y."/>
            <person name="Tabata S."/>
            <person name="Ida S."/>
            <person name="Kurokawa K."/>
            <person name="Ohta H."/>
        </authorList>
    </citation>
    <scope>NUCLEOTIDE SEQUENCE [LARGE SCALE GENOMIC DNA]</scope>
    <source>
        <strain evidence="11 12">NIES-2285</strain>
    </source>
</reference>
<dbReference type="STRING" id="105231.A0A1Y1IMC6"/>
<evidence type="ECO:0000313" key="11">
    <source>
        <dbReference type="EMBL" id="GAQ89747.1"/>
    </source>
</evidence>
<dbReference type="EMBL" id="DF237506">
    <property type="protein sequence ID" value="GAQ89747.1"/>
    <property type="molecule type" value="Genomic_DNA"/>
</dbReference>
<evidence type="ECO:0000256" key="2">
    <source>
        <dbReference type="ARBA" id="ARBA00008423"/>
    </source>
</evidence>
<keyword evidence="8" id="KW-0694">RNA-binding</keyword>
<proteinExistence type="inferred from homology"/>
<dbReference type="SMART" id="SM00360">
    <property type="entry name" value="RRM"/>
    <property type="match status" value="1"/>
</dbReference>
<dbReference type="PANTHER" id="PTHR14738">
    <property type="entry name" value="ZINC FINGER CCCH DOMAIN-CONTAINING PROTEIN 14"/>
    <property type="match status" value="1"/>
</dbReference>